<dbReference type="OpenTargets" id="ENSG00000176407"/>
<reference evidence="1 2" key="2">
    <citation type="journal article" date="2004" name="Nature">
        <title>Finishing the euchromatic sequence of the human genome.</title>
        <authorList>
            <consortium name="International Human Genome Sequencing Consortium"/>
        </authorList>
    </citation>
    <scope>NUCLEOTIDE SEQUENCE [LARGE SCALE GENOMIC DNA]</scope>
</reference>
<reference evidence="1" key="4">
    <citation type="submission" date="2025-08" db="UniProtKB">
        <authorList>
            <consortium name="Ensembl"/>
        </authorList>
    </citation>
    <scope>IDENTIFICATION</scope>
</reference>
<reference evidence="1 2" key="3">
    <citation type="journal article" date="2005" name="Nature">
        <title>Generation and annotation of the DNA sequences of human chromosomes 2 and 4.</title>
        <authorList>
            <person name="Hillier L.W."/>
            <person name="Graves T.A."/>
            <person name="Fulton R.S."/>
            <person name="Fulton L.A."/>
            <person name="Pepin K.H."/>
            <person name="Minx P."/>
            <person name="Wagner-McPherson C."/>
            <person name="Layman D."/>
            <person name="Wylie K."/>
            <person name="Sekhon M."/>
            <person name="Becker M.C."/>
            <person name="Fewell G.A."/>
            <person name="Delehaunty K.D."/>
            <person name="Miner T.L."/>
            <person name="Nash W.E."/>
            <person name="Kremitzki C."/>
            <person name="Oddy L."/>
            <person name="Du H."/>
            <person name="Sun H."/>
            <person name="Bradshaw-Cordum H."/>
            <person name="Ali J."/>
            <person name="Carter J."/>
            <person name="Cordes M."/>
            <person name="Harris A."/>
            <person name="Isak A."/>
            <person name="van Brunt A."/>
            <person name="Nguyen C."/>
            <person name="Du F."/>
            <person name="Courtney L."/>
            <person name="Kalicki J."/>
            <person name="Ozersky P."/>
            <person name="Abbott S."/>
            <person name="Armstrong J."/>
            <person name="Belter E.A."/>
            <person name="Caruso L."/>
            <person name="Cedroni M."/>
            <person name="Cotton M."/>
            <person name="Davidson T."/>
            <person name="Desai A."/>
            <person name="Elliott G."/>
            <person name="Erb T."/>
            <person name="Fronick C."/>
            <person name="Gaige T."/>
            <person name="Haakenson W."/>
            <person name="Haglund K."/>
            <person name="Holmes A."/>
            <person name="Harkins R."/>
            <person name="Kim K."/>
            <person name="Kruchowski S.S."/>
            <person name="Strong C.M."/>
            <person name="Grewal N."/>
            <person name="Goyea E."/>
            <person name="Hou S."/>
            <person name="Levy A."/>
            <person name="Martinka S."/>
            <person name="Mead K."/>
            <person name="McLellan M.D."/>
            <person name="Meyer R."/>
            <person name="Randall-Maher J."/>
            <person name="Tomlinson C."/>
            <person name="Dauphin-Kohlberg S."/>
            <person name="Kozlowicz-Reilly A."/>
            <person name="Shah N."/>
            <person name="Swearengen-Shahid S."/>
            <person name="Snider J."/>
            <person name="Strong J.T."/>
            <person name="Thompson J."/>
            <person name="Yoakum M."/>
            <person name="Leonard S."/>
            <person name="Pearman C."/>
            <person name="Trani L."/>
            <person name="Radionenko M."/>
            <person name="Waligorski J.E."/>
            <person name="Wang C."/>
            <person name="Rock S.M."/>
            <person name="Tin-Wollam A.M."/>
            <person name="Maupin R."/>
            <person name="Latreille P."/>
            <person name="Wendl M.C."/>
            <person name="Yang S.P."/>
            <person name="Pohl C."/>
            <person name="Wallis J.W."/>
            <person name="Spieth J."/>
            <person name="Bieri T.A."/>
            <person name="Berkowicz N."/>
            <person name="Nelson J.O."/>
            <person name="Osborne J."/>
            <person name="Ding L."/>
            <person name="Meyer R."/>
            <person name="Sabo A."/>
            <person name="Shotland Y."/>
            <person name="Sinha P."/>
            <person name="Wohldmann P.E."/>
            <person name="Cook L.L."/>
            <person name="Hickenbotham M.T."/>
            <person name="Eldred J."/>
            <person name="Williams D."/>
            <person name="Jones T.A."/>
            <person name="She X."/>
            <person name="Ciccarelli F.D."/>
            <person name="Izaurralde E."/>
            <person name="Taylor J."/>
            <person name="Schmutz J."/>
            <person name="Myers R.M."/>
            <person name="Cox D.R."/>
            <person name="Huang X."/>
            <person name="McPherson J.D."/>
            <person name="Mardis E.R."/>
            <person name="Clifton S.W."/>
            <person name="Warren W.C."/>
            <person name="Chinwalla A.T."/>
            <person name="Eddy S.R."/>
            <person name="Marra M.A."/>
            <person name="Ovcharenko I."/>
            <person name="Furey T.S."/>
            <person name="Miller W."/>
            <person name="Eichler E.E."/>
            <person name="Bork P."/>
            <person name="Suyama M."/>
            <person name="Torrents D."/>
            <person name="Waterston R.H."/>
            <person name="Wilson R.K."/>
        </authorList>
    </citation>
    <scope>NUCLEOTIDE SEQUENCE [LARGE SCALE GENOMIC DNA]</scope>
</reference>
<dbReference type="VEuPathDB" id="HostDB:ENSG00000176407"/>
<sequence>MQCILTRVDF</sequence>
<dbReference type="OrthoDB" id="7873042at2759"/>
<accession>A0A1D5RMQ3</accession>
<organism evidence="1 2">
    <name type="scientific">Homo sapiens</name>
    <name type="common">Human</name>
    <dbReference type="NCBI Taxonomy" id="9606"/>
    <lineage>
        <taxon>Eukaryota</taxon>
        <taxon>Metazoa</taxon>
        <taxon>Chordata</taxon>
        <taxon>Craniata</taxon>
        <taxon>Vertebrata</taxon>
        <taxon>Euteleostomi</taxon>
        <taxon>Mammalia</taxon>
        <taxon>Eutheria</taxon>
        <taxon>Euarchontoglires</taxon>
        <taxon>Primates</taxon>
        <taxon>Haplorrhini</taxon>
        <taxon>Catarrhini</taxon>
        <taxon>Hominidae</taxon>
        <taxon>Homo</taxon>
    </lineage>
</organism>
<dbReference type="OMA" id="GRNQSTE"/>
<protein>
    <submittedName>
        <fullName evidence="1">Potassium channel modulatory factor 1</fullName>
    </submittedName>
</protein>
<keyword evidence="2" id="KW-1185">Reference proteome</keyword>
<reference evidence="1" key="5">
    <citation type="submission" date="2025-09" db="UniProtKB">
        <authorList>
            <consortium name="Ensembl"/>
        </authorList>
    </citation>
    <scope>IDENTIFICATION</scope>
</reference>
<dbReference type="Antibodypedia" id="31781">
    <property type="antibodies" value="140 antibodies from 18 providers"/>
</dbReference>
<dbReference type="ChiTaRS" id="KCMF1">
    <property type="organism name" value="human"/>
</dbReference>
<evidence type="ECO:0000313" key="2">
    <source>
        <dbReference type="Proteomes" id="UP000005640"/>
    </source>
</evidence>
<dbReference type="GeneTree" id="ENSGT00510000047171"/>
<dbReference type="HGNC" id="HGNC:20589">
    <property type="gene designation" value="KCMF1"/>
</dbReference>
<reference evidence="1 2" key="1">
    <citation type="journal article" date="2001" name="Nature">
        <title>Initial sequencing and analysis of the human genome.</title>
        <authorList>
            <consortium name="International Human Genome Sequencing Consortium"/>
            <person name="Lander E.S."/>
            <person name="Linton L.M."/>
            <person name="Birren B."/>
            <person name="Nusbaum C."/>
            <person name="Zody M.C."/>
            <person name="Baldwin J."/>
            <person name="Devon K."/>
            <person name="Dewar K."/>
            <person name="Doyle M."/>
            <person name="FitzHugh W."/>
            <person name="Funke R."/>
            <person name="Gage D."/>
            <person name="Harris K."/>
            <person name="Heaford A."/>
            <person name="Howland J."/>
            <person name="Kann L."/>
            <person name="Lehoczky J."/>
            <person name="LeVine R."/>
            <person name="McEwan P."/>
            <person name="McKernan K."/>
            <person name="Meldrim J."/>
            <person name="Mesirov J.P."/>
            <person name="Miranda C."/>
            <person name="Morris W."/>
            <person name="Naylor J."/>
            <person name="Raymond C."/>
            <person name="Rosetti M."/>
            <person name="Santos R."/>
            <person name="Sheridan A."/>
            <person name="Sougnez C."/>
            <person name="Stange-Thomann N."/>
            <person name="Stojanovic N."/>
            <person name="Subramanian A."/>
            <person name="Wyman D."/>
            <person name="Rogers J."/>
            <person name="Sulston J."/>
            <person name="Ainscough R."/>
            <person name="Beck S."/>
            <person name="Bentley D."/>
            <person name="Burton J."/>
            <person name="Clee C."/>
            <person name="Carter N."/>
            <person name="Coulson A."/>
            <person name="Deadman R."/>
            <person name="Deloukas P."/>
            <person name="Dunham A."/>
            <person name="Dunham I."/>
            <person name="Durbin R."/>
            <person name="French L."/>
            <person name="Grafham D."/>
            <person name="Gregory S."/>
            <person name="Hubbard T."/>
            <person name="Humphray S."/>
            <person name="Hunt A."/>
            <person name="Jones M."/>
            <person name="Lloyd C."/>
            <person name="McMurray A."/>
            <person name="Matthews L."/>
            <person name="Mercer S."/>
            <person name="Milne S."/>
            <person name="Mullikin J.C."/>
            <person name="Mungall A."/>
            <person name="Plumb R."/>
            <person name="Ross M."/>
            <person name="Shownkeen R."/>
            <person name="Sims S."/>
            <person name="Waterston R.H."/>
            <person name="Wilson R.K."/>
            <person name="Hillier L.W."/>
            <person name="McPherson J.D."/>
            <person name="Marra M.A."/>
            <person name="Mardis E.R."/>
            <person name="Fulton L.A."/>
            <person name="Chinwalla A.T."/>
            <person name="Pepin K.H."/>
            <person name="Gish W.R."/>
            <person name="Chissoe S.L."/>
            <person name="Wendl M.C."/>
            <person name="Delehaunty K.D."/>
            <person name="Miner T.L."/>
            <person name="Delehaunty A."/>
            <person name="Kramer J.B."/>
            <person name="Cook L.L."/>
            <person name="Fulton R.S."/>
            <person name="Johnson D.L."/>
            <person name="Minx P.J."/>
            <person name="Clifton S.W."/>
            <person name="Hawkins T."/>
            <person name="Branscomb E."/>
            <person name="Predki P."/>
            <person name="Richardson P."/>
            <person name="Wenning S."/>
            <person name="Slezak T."/>
            <person name="Doggett N."/>
            <person name="Cheng J.F."/>
            <person name="Olsen A."/>
            <person name="Lucas S."/>
            <person name="Elkin C."/>
            <person name="Uberbacher E."/>
            <person name="Frazier M."/>
            <person name="Gibbs R.A."/>
            <person name="Muzny D.M."/>
            <person name="Scherer S.E."/>
            <person name="Bouck J.B."/>
            <person name="Sodergren E.J."/>
            <person name="Worley K.C."/>
            <person name="Rives C.M."/>
            <person name="Gorrell J.H."/>
            <person name="Metzker M.L."/>
            <person name="Naylor S.L."/>
            <person name="Kucherlapati R.S."/>
            <person name="Nelson D.L."/>
            <person name="Weinstock G.M."/>
            <person name="Sakaki Y."/>
            <person name="Fujiyama A."/>
            <person name="Hattori M."/>
            <person name="Yada T."/>
            <person name="Toyoda A."/>
            <person name="Itoh T."/>
            <person name="Kawagoe C."/>
            <person name="Watanabe H."/>
            <person name="Totoki Y."/>
            <person name="Taylor T."/>
            <person name="Weissenbach J."/>
            <person name="Heilig R."/>
            <person name="Saurin W."/>
            <person name="Artiguenave F."/>
            <person name="Brottier P."/>
            <person name="Bruls T."/>
            <person name="Pelletier E."/>
            <person name="Robert C."/>
            <person name="Wincker P."/>
            <person name="Smith D.R."/>
            <person name="Doucette-Stamm L."/>
            <person name="Rubenfield M."/>
            <person name="Weinstock K."/>
            <person name="Lee H.M."/>
            <person name="Dubois J."/>
            <person name="Rosenthal A."/>
            <person name="Platzer M."/>
            <person name="Nyakatura G."/>
            <person name="Taudien S."/>
            <person name="Rump A."/>
            <person name="Yang H."/>
            <person name="Yu J."/>
            <person name="Wang J."/>
            <person name="Huang G."/>
            <person name="Gu J."/>
            <person name="Hood L."/>
            <person name="Rowen L."/>
            <person name="Madan A."/>
            <person name="Qin S."/>
            <person name="Davis R.W."/>
            <person name="Federspiel N.A."/>
            <person name="Abola A.P."/>
            <person name="Proctor M.J."/>
            <person name="Myers R.M."/>
            <person name="Schmutz J."/>
            <person name="Dickson M."/>
            <person name="Grimwood J."/>
            <person name="Cox D.R."/>
            <person name="Olson M.V."/>
            <person name="Kaul R."/>
            <person name="Raymond C."/>
            <person name="Shimizu N."/>
            <person name="Kawasaki K."/>
            <person name="Minoshima S."/>
            <person name="Evans G.A."/>
            <person name="Athanasiou M."/>
            <person name="Schultz R."/>
            <person name="Roe B.A."/>
            <person name="Chen F."/>
            <person name="Pan H."/>
            <person name="Ramser J."/>
            <person name="Lehrach H."/>
            <person name="Reinhardt R."/>
            <person name="McCombie W.R."/>
            <person name="de la Bastide M."/>
            <person name="Dedhia N."/>
            <person name="Blocker H."/>
            <person name="Hornischer K."/>
            <person name="Nordsiek G."/>
            <person name="Agarwala R."/>
            <person name="Aravind L."/>
            <person name="Bailey J.A."/>
            <person name="Bateman A."/>
            <person name="Batzoglou S."/>
            <person name="Birney E."/>
            <person name="Bork P."/>
            <person name="Brown D.G."/>
            <person name="Burge C.B."/>
            <person name="Cerutti L."/>
            <person name="Chen H.C."/>
            <person name="Church D."/>
            <person name="Clamp M."/>
            <person name="Copley R.R."/>
            <person name="Doerks T."/>
            <person name="Eddy S.R."/>
            <person name="Eichler E.E."/>
            <person name="Furey T.S."/>
            <person name="Galagan J."/>
            <person name="Gilbert J.G."/>
            <person name="Harmon C."/>
            <person name="Hayashizaki Y."/>
            <person name="Haussler D."/>
            <person name="Hermjakob H."/>
            <person name="Hokamp K."/>
            <person name="Jang W."/>
            <person name="Johnson L.S."/>
            <person name="Jones T.A."/>
            <person name="Kasif S."/>
            <person name="Kaspryzk A."/>
            <person name="Kennedy S."/>
            <person name="Kent W.J."/>
            <person name="Kitts P."/>
            <person name="Koonin E.V."/>
            <person name="Korf I."/>
            <person name="Kulp D."/>
            <person name="Lancet D."/>
            <person name="Lowe T.M."/>
            <person name="McLysaght A."/>
            <person name="Mikkelsen T."/>
            <person name="Moran J.V."/>
            <person name="Mulder N."/>
            <person name="Pollara V.J."/>
            <person name="Ponting C.P."/>
            <person name="Schuler G."/>
            <person name="Schultz J."/>
            <person name="Slater G."/>
            <person name="Smit A.F."/>
            <person name="Stupka E."/>
            <person name="Szustakowski J."/>
            <person name="Thierry-Mieg D."/>
            <person name="Thierry-Mieg J."/>
            <person name="Wagner L."/>
            <person name="Wallis J."/>
            <person name="Wheeler R."/>
            <person name="Williams A."/>
            <person name="Wolf Y.I."/>
            <person name="Wolfe K.H."/>
            <person name="Yang S.P."/>
            <person name="Yeh R.F."/>
            <person name="Collins F."/>
            <person name="Guyer M.S."/>
            <person name="Peterson J."/>
            <person name="Felsenfeld A."/>
            <person name="Wetterstrand K.A."/>
            <person name="Patrinos A."/>
            <person name="Morgan M.J."/>
            <person name="de Jong P."/>
            <person name="Catanese J.J."/>
            <person name="Osoegawa K."/>
            <person name="Shizuya H."/>
            <person name="Choi S."/>
            <person name="Chen Y.J."/>
        </authorList>
    </citation>
    <scope>NUCLEOTIDE SEQUENCE [LARGE SCALE GENOMIC DNA]</scope>
</reference>
<dbReference type="Ensembl" id="ENST00000456682.1">
    <property type="protein sequence ID" value="ENSP00000414214.1"/>
    <property type="gene ID" value="ENSG00000176407.18"/>
</dbReference>
<evidence type="ECO:0000313" key="1">
    <source>
        <dbReference type="Ensembl" id="ENSP00000414214.1"/>
    </source>
</evidence>
<dbReference type="Proteomes" id="UP000005640">
    <property type="component" value="Chromosome 2"/>
</dbReference>
<dbReference type="Bgee" id="ENSG00000176407">
    <property type="expression patterns" value="Expressed in sperm and 209 other cell types or tissues"/>
</dbReference>
<dbReference type="ExpressionAtlas" id="A0A1D5RMQ3">
    <property type="expression patterns" value="baseline and differential"/>
</dbReference>
<dbReference type="Ensembl" id="ENST00000456682.1">
    <property type="protein sequence ID" value="ENSP00000414214.1"/>
    <property type="gene ID" value="ENSG00000176407.19"/>
</dbReference>
<feature type="non-terminal residue" evidence="1">
    <location>
        <position position="10"/>
    </location>
</feature>
<dbReference type="EMBL" id="AC078974">
    <property type="status" value="NOT_ANNOTATED_CDS"/>
    <property type="molecule type" value="Genomic_DNA"/>
</dbReference>
<gene>
    <name evidence="1" type="primary">KCMF1</name>
</gene>
<name>A0A1D5RMQ3_HUMAN</name>
<proteinExistence type="predicted"/>
<dbReference type="EMBL" id="AC022210">
    <property type="status" value="NOT_ANNOTATED_CDS"/>
    <property type="molecule type" value="Genomic_DNA"/>
</dbReference>